<evidence type="ECO:0000313" key="2">
    <source>
        <dbReference type="Proteomes" id="UP000317043"/>
    </source>
</evidence>
<dbReference type="PANTHER" id="PTHR38031">
    <property type="entry name" value="SULFUR CARRIER PROTEIN SLR0821-RELATED"/>
    <property type="match status" value="1"/>
</dbReference>
<comment type="caution">
    <text evidence="1">The sequence shown here is derived from an EMBL/GenBank/DDBJ whole genome shotgun (WGS) entry which is preliminary data.</text>
</comment>
<evidence type="ECO:0000313" key="1">
    <source>
        <dbReference type="EMBL" id="TQL75921.1"/>
    </source>
</evidence>
<proteinExistence type="predicted"/>
<dbReference type="NCBIfam" id="TIGR01687">
    <property type="entry name" value="moaD_arch"/>
    <property type="match status" value="1"/>
</dbReference>
<dbReference type="OrthoDB" id="9156098at2"/>
<reference evidence="1 2" key="1">
    <citation type="submission" date="2019-06" db="EMBL/GenBank/DDBJ databases">
        <title>Sequencing the genomes of 1000 actinobacteria strains.</title>
        <authorList>
            <person name="Klenk H.-P."/>
        </authorList>
    </citation>
    <scope>NUCLEOTIDE SEQUENCE [LARGE SCALE GENOMIC DNA]</scope>
    <source>
        <strain evidence="1 2">DSM 45928</strain>
    </source>
</reference>
<dbReference type="Gene3D" id="3.10.20.30">
    <property type="match status" value="1"/>
</dbReference>
<dbReference type="Proteomes" id="UP000317043">
    <property type="component" value="Unassembled WGS sequence"/>
</dbReference>
<dbReference type="EMBL" id="VFOW01000001">
    <property type="protein sequence ID" value="TQL75921.1"/>
    <property type="molecule type" value="Genomic_DNA"/>
</dbReference>
<dbReference type="InterPro" id="IPR003749">
    <property type="entry name" value="ThiS/MoaD-like"/>
</dbReference>
<dbReference type="InterPro" id="IPR012675">
    <property type="entry name" value="Beta-grasp_dom_sf"/>
</dbReference>
<name>A0A543ATK2_9ACTN</name>
<dbReference type="Pfam" id="PF02597">
    <property type="entry name" value="ThiS"/>
    <property type="match status" value="1"/>
</dbReference>
<protein>
    <submittedName>
        <fullName evidence="1">Molybdopterin synthase subunit MoaD</fullName>
    </submittedName>
</protein>
<sequence>MSIQVRIPTILRQHTQGQKLVEGTGATLDDLFNDLDGRHTGLRERVVTAEGGLHRFVNVYVNDEDVRFTGGLKTELSDGDSVTILPAVAGG</sequence>
<accession>A0A543ATK2</accession>
<organism evidence="1 2">
    <name type="scientific">Stackebrandtia endophytica</name>
    <dbReference type="NCBI Taxonomy" id="1496996"/>
    <lineage>
        <taxon>Bacteria</taxon>
        <taxon>Bacillati</taxon>
        <taxon>Actinomycetota</taxon>
        <taxon>Actinomycetes</taxon>
        <taxon>Glycomycetales</taxon>
        <taxon>Glycomycetaceae</taxon>
        <taxon>Stackebrandtia</taxon>
    </lineage>
</organism>
<dbReference type="InterPro" id="IPR052045">
    <property type="entry name" value="Sulfur_Carrier/Prot_Modifier"/>
</dbReference>
<dbReference type="InterPro" id="IPR016155">
    <property type="entry name" value="Mopterin_synth/thiamin_S_b"/>
</dbReference>
<dbReference type="SUPFAM" id="SSF54285">
    <property type="entry name" value="MoaD/ThiS"/>
    <property type="match status" value="1"/>
</dbReference>
<gene>
    <name evidence="1" type="ORF">FB566_1438</name>
</gene>
<dbReference type="InterPro" id="IPR010038">
    <property type="entry name" value="MoaD_arc-typ"/>
</dbReference>
<dbReference type="AlphaFoldDB" id="A0A543ATK2"/>
<keyword evidence="2" id="KW-1185">Reference proteome</keyword>
<dbReference type="PANTHER" id="PTHR38031:SF1">
    <property type="entry name" value="SULFUR CARRIER PROTEIN CYSO"/>
    <property type="match status" value="1"/>
</dbReference>
<dbReference type="InParanoid" id="A0A543ATK2"/>